<dbReference type="GO" id="GO:0005634">
    <property type="term" value="C:nucleus"/>
    <property type="evidence" value="ECO:0007669"/>
    <property type="project" value="UniProtKB-SubCell"/>
</dbReference>
<dbReference type="Pfam" id="PF05186">
    <property type="entry name" value="Dpy-30"/>
    <property type="match status" value="1"/>
</dbReference>
<evidence type="ECO:0000256" key="3">
    <source>
        <dbReference type="ARBA" id="ARBA00023242"/>
    </source>
</evidence>
<dbReference type="OrthoDB" id="417678at2759"/>
<comment type="caution">
    <text evidence="5">The sequence shown here is derived from an EMBL/GenBank/DDBJ whole genome shotgun (WGS) entry which is preliminary data.</text>
</comment>
<dbReference type="Gene3D" id="1.20.890.10">
    <property type="entry name" value="cAMP-dependent protein kinase regulatory subunit, dimerization-anchoring domain"/>
    <property type="match status" value="1"/>
</dbReference>
<reference evidence="5" key="2">
    <citation type="journal article" date="2023" name="IMA Fungus">
        <title>Comparative genomic study of the Penicillium genus elucidates a diverse pangenome and 15 lateral gene transfer events.</title>
        <authorList>
            <person name="Petersen C."/>
            <person name="Sorensen T."/>
            <person name="Nielsen M.R."/>
            <person name="Sondergaard T.E."/>
            <person name="Sorensen J.L."/>
            <person name="Fitzpatrick D.A."/>
            <person name="Frisvad J.C."/>
            <person name="Nielsen K.L."/>
        </authorList>
    </citation>
    <scope>NUCLEOTIDE SEQUENCE</scope>
    <source>
        <strain evidence="5">IBT 30761</strain>
    </source>
</reference>
<feature type="region of interest" description="Disordered" evidence="4">
    <location>
        <begin position="85"/>
        <end position="115"/>
    </location>
</feature>
<reference evidence="5" key="1">
    <citation type="submission" date="2022-11" db="EMBL/GenBank/DDBJ databases">
        <authorList>
            <person name="Petersen C."/>
        </authorList>
    </citation>
    <scope>NUCLEOTIDE SEQUENCE</scope>
    <source>
        <strain evidence="5">IBT 30761</strain>
    </source>
</reference>
<name>A0A9W9FFU7_9EURO</name>
<dbReference type="RefSeq" id="XP_056474964.1">
    <property type="nucleotide sequence ID" value="XM_056618805.1"/>
</dbReference>
<dbReference type="InterPro" id="IPR049629">
    <property type="entry name" value="DPY30_SDC1_DD"/>
</dbReference>
<dbReference type="Proteomes" id="UP001149074">
    <property type="component" value="Unassembled WGS sequence"/>
</dbReference>
<comment type="similarity">
    <text evidence="2">Belongs to the dpy-30 family.</text>
</comment>
<feature type="region of interest" description="Disordered" evidence="4">
    <location>
        <begin position="1"/>
        <end position="71"/>
    </location>
</feature>
<gene>
    <name evidence="5" type="ORF">N7532_006311</name>
</gene>
<dbReference type="EMBL" id="JAPQKI010000005">
    <property type="protein sequence ID" value="KAJ5099310.1"/>
    <property type="molecule type" value="Genomic_DNA"/>
</dbReference>
<evidence type="ECO:0000256" key="1">
    <source>
        <dbReference type="ARBA" id="ARBA00004123"/>
    </source>
</evidence>
<protein>
    <submittedName>
        <fullName evidence="5">Uncharacterized protein</fullName>
    </submittedName>
</protein>
<proteinExistence type="inferred from homology"/>
<accession>A0A9W9FFU7</accession>
<organism evidence="5 6">
    <name type="scientific">Penicillium argentinense</name>
    <dbReference type="NCBI Taxonomy" id="1131581"/>
    <lineage>
        <taxon>Eukaryota</taxon>
        <taxon>Fungi</taxon>
        <taxon>Dikarya</taxon>
        <taxon>Ascomycota</taxon>
        <taxon>Pezizomycotina</taxon>
        <taxon>Eurotiomycetes</taxon>
        <taxon>Eurotiomycetidae</taxon>
        <taxon>Eurotiales</taxon>
        <taxon>Aspergillaceae</taxon>
        <taxon>Penicillium</taxon>
    </lineage>
</organism>
<dbReference type="GeneID" id="81357784"/>
<evidence type="ECO:0000256" key="2">
    <source>
        <dbReference type="ARBA" id="ARBA00010849"/>
    </source>
</evidence>
<evidence type="ECO:0000313" key="5">
    <source>
        <dbReference type="EMBL" id="KAJ5099310.1"/>
    </source>
</evidence>
<feature type="compositionally biased region" description="Polar residues" evidence="4">
    <location>
        <begin position="96"/>
        <end position="106"/>
    </location>
</feature>
<evidence type="ECO:0000256" key="4">
    <source>
        <dbReference type="SAM" id="MobiDB-lite"/>
    </source>
</evidence>
<evidence type="ECO:0000313" key="6">
    <source>
        <dbReference type="Proteomes" id="UP001149074"/>
    </source>
</evidence>
<dbReference type="CDD" id="cd22965">
    <property type="entry name" value="DD_DPY30_SDC1"/>
    <property type="match status" value="1"/>
</dbReference>
<comment type="subcellular location">
    <subcellularLocation>
        <location evidence="1">Nucleus</location>
    </subcellularLocation>
</comment>
<dbReference type="InterPro" id="IPR007858">
    <property type="entry name" value="Dpy-30_motif"/>
</dbReference>
<keyword evidence="6" id="KW-1185">Reference proteome</keyword>
<dbReference type="AlphaFoldDB" id="A0A9W9FFU7"/>
<keyword evidence="3" id="KW-0539">Nucleus</keyword>
<sequence>MAEGTLEPTLPLASEELGAAGGGERMSPISPPSSELDPNDYAPAQEHTFSDVETVCSSGYGETPFPTPSNDSVIVVEFTTTADVPVQPTPAAPTTGHESSNINSGHGSMEASGANTPLVDLSAASSTQVRPGGAPARVYLNEKIVPHLLEGMKSVAREQPSNPLKVLGEFLLQKSEEVERDSKKESE</sequence>